<dbReference type="EMBL" id="NGMM01000006">
    <property type="protein sequence ID" value="OTP12909.1"/>
    <property type="molecule type" value="Genomic_DNA"/>
</dbReference>
<dbReference type="PANTHER" id="PTHR40055:SF1">
    <property type="entry name" value="TRANSCRIPTIONAL REGULATOR YGIV-RELATED"/>
    <property type="match status" value="1"/>
</dbReference>
<name>A0A242K2U4_9ENTE</name>
<evidence type="ECO:0000313" key="2">
    <source>
        <dbReference type="EMBL" id="OTP12909.1"/>
    </source>
</evidence>
<proteinExistence type="predicted"/>
<dbReference type="InterPro" id="IPR011256">
    <property type="entry name" value="Reg_factor_effector_dom_sf"/>
</dbReference>
<dbReference type="PANTHER" id="PTHR40055">
    <property type="entry name" value="TRANSCRIPTIONAL REGULATOR YGIV-RELATED"/>
    <property type="match status" value="1"/>
</dbReference>
<sequence length="163" mass="18860">MIEPINITTEEMKNQRIIYIRFRGDYAEFRRNSRKLFSELYDFAAKHKLIVADETKVLTVYDDNPFITNGEHLRTSVAMTISADARIIESGNICESSISGKFGVGHFNLAAAQYGEAWQYMYQEWLFKGNATARDAVPFELYRTEPTKNRKEKSLTDIYIPIL</sequence>
<dbReference type="EMBL" id="CP147247">
    <property type="protein sequence ID" value="WYJ89808.1"/>
    <property type="molecule type" value="Genomic_DNA"/>
</dbReference>
<reference evidence="3" key="2">
    <citation type="submission" date="2017-05" db="EMBL/GenBank/DDBJ databases">
        <authorList>
            <consortium name="The Broad Institute Genomics Platform"/>
            <consortium name="The Broad Institute Genomic Center for Infectious Diseases"/>
            <person name="Earl A."/>
            <person name="Manson A."/>
            <person name="Schwartman J."/>
            <person name="Gilmore M."/>
            <person name="Abouelleil A."/>
            <person name="Cao P."/>
            <person name="Chapman S."/>
            <person name="Cusick C."/>
            <person name="Shea T."/>
            <person name="Young S."/>
            <person name="Neafsey D."/>
            <person name="Nusbaum C."/>
            <person name="Birren B."/>
        </authorList>
    </citation>
    <scope>NUCLEOTIDE SEQUENCE</scope>
    <source>
        <strain evidence="3">9E7_DIV0242</strain>
    </source>
</reference>
<dbReference type="AlphaFoldDB" id="A0A242K2U4"/>
<keyword evidence="4" id="KW-1185">Reference proteome</keyword>
<dbReference type="OrthoDB" id="5337216at2"/>
<dbReference type="InterPro" id="IPR029442">
    <property type="entry name" value="GyrI-like"/>
</dbReference>
<reference evidence="2" key="1">
    <citation type="submission" date="2017-05" db="EMBL/GenBank/DDBJ databases">
        <title>The Genome Sequence of Enterococcus sp. 9E7_DIV0242.</title>
        <authorList>
            <consortium name="The Broad Institute Genomics Platform"/>
            <consortium name="The Broad Institute Genomic Center for Infectious Diseases"/>
            <person name="Earl A."/>
            <person name="Manson A."/>
            <person name="Schwartman J."/>
            <person name="Gilmore M."/>
            <person name="Abouelleil A."/>
            <person name="Cao P."/>
            <person name="Chapman S."/>
            <person name="Cusick C."/>
            <person name="Shea T."/>
            <person name="Young S."/>
            <person name="Neafsey D."/>
            <person name="Nusbaum C."/>
            <person name="Birren B."/>
        </authorList>
    </citation>
    <scope>NUCLEOTIDE SEQUENCE [LARGE SCALE GENOMIC DNA]</scope>
    <source>
        <strain evidence="2">9E7_DIV0242</strain>
    </source>
</reference>
<dbReference type="Gene3D" id="3.20.80.10">
    <property type="entry name" value="Regulatory factor, effector binding domain"/>
    <property type="match status" value="1"/>
</dbReference>
<dbReference type="InterPro" id="IPR050908">
    <property type="entry name" value="SmbC-like"/>
</dbReference>
<dbReference type="InterPro" id="IPR010499">
    <property type="entry name" value="AraC_E-bd"/>
</dbReference>
<dbReference type="Proteomes" id="UP000195141">
    <property type="component" value="Chromosome"/>
</dbReference>
<evidence type="ECO:0000313" key="3">
    <source>
        <dbReference type="EMBL" id="WYJ89808.1"/>
    </source>
</evidence>
<dbReference type="SMART" id="SM00871">
    <property type="entry name" value="AraC_E_bind"/>
    <property type="match status" value="1"/>
</dbReference>
<reference evidence="3" key="3">
    <citation type="submission" date="2024-03" db="EMBL/GenBank/DDBJ databases">
        <title>The Genome Sequence of Enterococcus sp. DIV0242b.</title>
        <authorList>
            <consortium name="The Broad Institute Genomics Platform"/>
            <consortium name="The Broad Institute Microbial Omics Core"/>
            <consortium name="The Broad Institute Genomic Center for Infectious Diseases"/>
            <person name="Earl A."/>
            <person name="Manson A."/>
            <person name="Gilmore M."/>
            <person name="Schwartman J."/>
            <person name="Shea T."/>
            <person name="Abouelleil A."/>
            <person name="Cao P."/>
            <person name="Chapman S."/>
            <person name="Cusick C."/>
            <person name="Young S."/>
            <person name="Neafsey D."/>
            <person name="Nusbaum C."/>
            <person name="Birren B."/>
        </authorList>
    </citation>
    <scope>NUCLEOTIDE SEQUENCE</scope>
    <source>
        <strain evidence="3">9E7_DIV0242</strain>
    </source>
</reference>
<evidence type="ECO:0000313" key="4">
    <source>
        <dbReference type="Proteomes" id="UP000195141"/>
    </source>
</evidence>
<dbReference type="SUPFAM" id="SSF55136">
    <property type="entry name" value="Probable bacterial effector-binding domain"/>
    <property type="match status" value="1"/>
</dbReference>
<feature type="domain" description="AraC effector-binding" evidence="1">
    <location>
        <begin position="5"/>
        <end position="163"/>
    </location>
</feature>
<dbReference type="Pfam" id="PF06445">
    <property type="entry name" value="GyrI-like"/>
    <property type="match status" value="1"/>
</dbReference>
<organism evidence="2">
    <name type="scientific">Candidatus Enterococcus clewellii</name>
    <dbReference type="NCBI Taxonomy" id="1834193"/>
    <lineage>
        <taxon>Bacteria</taxon>
        <taxon>Bacillati</taxon>
        <taxon>Bacillota</taxon>
        <taxon>Bacilli</taxon>
        <taxon>Lactobacillales</taxon>
        <taxon>Enterococcaceae</taxon>
        <taxon>Enterococcus</taxon>
    </lineage>
</organism>
<evidence type="ECO:0000259" key="1">
    <source>
        <dbReference type="SMART" id="SM00871"/>
    </source>
</evidence>
<accession>A0A242K2U4</accession>
<dbReference type="RefSeq" id="WP_086350474.1">
    <property type="nucleotide sequence ID" value="NZ_CP147247.1"/>
</dbReference>
<protein>
    <recommendedName>
        <fullName evidence="1">AraC effector-binding domain-containing protein</fullName>
    </recommendedName>
</protein>
<gene>
    <name evidence="3" type="ORF">A5888_001534</name>
    <name evidence="2" type="ORF">A5888_003491</name>
</gene>